<dbReference type="Pfam" id="PF00194">
    <property type="entry name" value="Carb_anhydrase"/>
    <property type="match status" value="1"/>
</dbReference>
<keyword evidence="8" id="KW-0732">Signal</keyword>
<keyword evidence="4" id="KW-0862">Zinc</keyword>
<feature type="domain" description="Alpha-carbonic anhydrase" evidence="9">
    <location>
        <begin position="225"/>
        <end position="612"/>
    </location>
</feature>
<evidence type="ECO:0000256" key="8">
    <source>
        <dbReference type="SAM" id="SignalP"/>
    </source>
</evidence>
<reference evidence="10" key="1">
    <citation type="submission" date="2021-01" db="EMBL/GenBank/DDBJ databases">
        <authorList>
            <person name="Corre E."/>
            <person name="Pelletier E."/>
            <person name="Niang G."/>
            <person name="Scheremetjew M."/>
            <person name="Finn R."/>
            <person name="Kale V."/>
            <person name="Holt S."/>
            <person name="Cochrane G."/>
            <person name="Meng A."/>
            <person name="Brown T."/>
            <person name="Cohen L."/>
        </authorList>
    </citation>
    <scope>NUCLEOTIDE SEQUENCE</scope>
    <source>
        <strain evidence="10">Isolate 1302-5</strain>
    </source>
</reference>
<dbReference type="SUPFAM" id="SSF51069">
    <property type="entry name" value="Carbonic anhydrase"/>
    <property type="match status" value="1"/>
</dbReference>
<sequence length="659" mass="71875">MAVGATLLIVAIVTGVLVSQGKAPGSGGGRENGDSNANVALDGSGSVIPETSVTTTIATENSVTTPPGAEAGTTAAEEEETTSSTSGSSSQAASYTSTTRGTTTTKAVDDLSTNMANLDSSTSAAVESTEPVTTATTTAAEVKSTTTPEDESITPSSTTTTSTTVPTTTTTTTITTPPTTTTTTTTTTPTTTTTTTSTSTASTTTDPPLYFPSEPVPSSPPPGYFNYNVSDARYGPSSWGGSLLTPSTGLLSTPEYVYWSRYQDEVKRDLTVNMCGTGDTQSPIDVRMDIVRGYRVEDDGDIHLPESGEDLDMDGDTEEYEEGICYQHHEIRTSAGRTSLQSDAVVPQILPNKLRLVYDPYASSDADINATIAALPASDFPHGWGGRIDLKHVDVHVPSQHKVEGKEFPAEYQLWHLHPRRRRAAVVSIMVDVHPQGNTNHHFNKALAEWQKVWEDSFDGCRRRRRRRRMRRRRRAASGGEDSLDDDIDRHTGNPFGAPSTGRREEDDAEEETDAAPRTPEGRDLSSDSWNPYDKNEIMRSIHFYGYSGSLTEPPCSDFVEWHIMDKPMLVSPDQLRHLRYLLFLYRDPVSCERTGVHYEGAAARRPLRTVSDLEHGVHRCTCHDFLSDEVRRADVNVTRCTKTEEQDDLRESLDALLS</sequence>
<name>A0A7S4MGE2_9STRA</name>
<proteinExistence type="inferred from homology"/>
<feature type="signal peptide" evidence="8">
    <location>
        <begin position="1"/>
        <end position="21"/>
    </location>
</feature>
<gene>
    <name evidence="10" type="ORF">OAUR00152_LOCUS8143</name>
</gene>
<dbReference type="Gene3D" id="3.10.200.10">
    <property type="entry name" value="Alpha carbonic anhydrase"/>
    <property type="match status" value="1"/>
</dbReference>
<accession>A0A7S4MGE2</accession>
<comment type="similarity">
    <text evidence="1">Belongs to the alpha-carbonic anhydrase family.</text>
</comment>
<feature type="region of interest" description="Disordered" evidence="7">
    <location>
        <begin position="60"/>
        <end position="102"/>
    </location>
</feature>
<protein>
    <recommendedName>
        <fullName evidence="2">carbonic anhydrase</fullName>
        <ecNumber evidence="2">4.2.1.1</ecNumber>
    </recommendedName>
</protein>
<dbReference type="GO" id="GO:0004089">
    <property type="term" value="F:carbonate dehydratase activity"/>
    <property type="evidence" value="ECO:0007669"/>
    <property type="project" value="UniProtKB-EC"/>
</dbReference>
<keyword evidence="3" id="KW-0479">Metal-binding</keyword>
<dbReference type="PANTHER" id="PTHR18952:SF265">
    <property type="entry name" value="CARBONIC ANHYDRASE"/>
    <property type="match status" value="1"/>
</dbReference>
<evidence type="ECO:0000256" key="7">
    <source>
        <dbReference type="SAM" id="MobiDB-lite"/>
    </source>
</evidence>
<dbReference type="EMBL" id="HBKQ01011997">
    <property type="protein sequence ID" value="CAE2220471.1"/>
    <property type="molecule type" value="Transcribed_RNA"/>
</dbReference>
<evidence type="ECO:0000256" key="3">
    <source>
        <dbReference type="ARBA" id="ARBA00022723"/>
    </source>
</evidence>
<feature type="chain" id="PRO_5030758998" description="carbonic anhydrase" evidence="8">
    <location>
        <begin position="22"/>
        <end position="659"/>
    </location>
</feature>
<evidence type="ECO:0000256" key="6">
    <source>
        <dbReference type="ARBA" id="ARBA00048348"/>
    </source>
</evidence>
<comment type="catalytic activity">
    <reaction evidence="6">
        <text>hydrogencarbonate + H(+) = CO2 + H2O</text>
        <dbReference type="Rhea" id="RHEA:10748"/>
        <dbReference type="ChEBI" id="CHEBI:15377"/>
        <dbReference type="ChEBI" id="CHEBI:15378"/>
        <dbReference type="ChEBI" id="CHEBI:16526"/>
        <dbReference type="ChEBI" id="CHEBI:17544"/>
        <dbReference type="EC" id="4.2.1.1"/>
    </reaction>
</comment>
<evidence type="ECO:0000256" key="1">
    <source>
        <dbReference type="ARBA" id="ARBA00010718"/>
    </source>
</evidence>
<dbReference type="InterPro" id="IPR001148">
    <property type="entry name" value="CA_dom"/>
</dbReference>
<dbReference type="PROSITE" id="PS51144">
    <property type="entry name" value="ALPHA_CA_2"/>
    <property type="match status" value="1"/>
</dbReference>
<evidence type="ECO:0000256" key="4">
    <source>
        <dbReference type="ARBA" id="ARBA00022833"/>
    </source>
</evidence>
<feature type="compositionally biased region" description="Low complexity" evidence="7">
    <location>
        <begin position="124"/>
        <end position="208"/>
    </location>
</feature>
<evidence type="ECO:0000256" key="2">
    <source>
        <dbReference type="ARBA" id="ARBA00012925"/>
    </source>
</evidence>
<evidence type="ECO:0000313" key="10">
    <source>
        <dbReference type="EMBL" id="CAE2220471.1"/>
    </source>
</evidence>
<organism evidence="10">
    <name type="scientific">Odontella aurita</name>
    <dbReference type="NCBI Taxonomy" id="265563"/>
    <lineage>
        <taxon>Eukaryota</taxon>
        <taxon>Sar</taxon>
        <taxon>Stramenopiles</taxon>
        <taxon>Ochrophyta</taxon>
        <taxon>Bacillariophyta</taxon>
        <taxon>Mediophyceae</taxon>
        <taxon>Biddulphiophycidae</taxon>
        <taxon>Eupodiscales</taxon>
        <taxon>Odontellaceae</taxon>
        <taxon>Odontella</taxon>
    </lineage>
</organism>
<keyword evidence="5" id="KW-0456">Lyase</keyword>
<dbReference type="InterPro" id="IPR023561">
    <property type="entry name" value="Carbonic_anhydrase_a-class"/>
</dbReference>
<evidence type="ECO:0000259" key="9">
    <source>
        <dbReference type="PROSITE" id="PS51144"/>
    </source>
</evidence>
<dbReference type="EC" id="4.2.1.1" evidence="2"/>
<dbReference type="PANTHER" id="PTHR18952">
    <property type="entry name" value="CARBONIC ANHYDRASE"/>
    <property type="match status" value="1"/>
</dbReference>
<feature type="compositionally biased region" description="Basic residues" evidence="7">
    <location>
        <begin position="465"/>
        <end position="476"/>
    </location>
</feature>
<dbReference type="AlphaFoldDB" id="A0A7S4MGE2"/>
<dbReference type="GO" id="GO:0008270">
    <property type="term" value="F:zinc ion binding"/>
    <property type="evidence" value="ECO:0007669"/>
    <property type="project" value="InterPro"/>
</dbReference>
<evidence type="ECO:0000256" key="5">
    <source>
        <dbReference type="ARBA" id="ARBA00023239"/>
    </source>
</evidence>
<feature type="compositionally biased region" description="Low complexity" evidence="7">
    <location>
        <begin position="82"/>
        <end position="102"/>
    </location>
</feature>
<dbReference type="InterPro" id="IPR036398">
    <property type="entry name" value="CA_dom_sf"/>
</dbReference>
<feature type="region of interest" description="Disordered" evidence="7">
    <location>
        <begin position="118"/>
        <end position="211"/>
    </location>
</feature>
<feature type="region of interest" description="Disordered" evidence="7">
    <location>
        <begin position="465"/>
        <end position="530"/>
    </location>
</feature>